<organism evidence="1 2">
    <name type="scientific">Thioclava kandeliae</name>
    <dbReference type="NCBI Taxonomy" id="3070818"/>
    <lineage>
        <taxon>Bacteria</taxon>
        <taxon>Pseudomonadati</taxon>
        <taxon>Pseudomonadota</taxon>
        <taxon>Alphaproteobacteria</taxon>
        <taxon>Rhodobacterales</taxon>
        <taxon>Paracoccaceae</taxon>
        <taxon>Thioclava</taxon>
    </lineage>
</organism>
<reference evidence="1 2" key="1">
    <citation type="submission" date="2024-06" db="EMBL/GenBank/DDBJ databases">
        <title>Thioclava kandeliae sp. nov. from a rhizosphere soil sample of Kandelia candel in a mangrove.</title>
        <authorList>
            <person name="Mu T."/>
        </authorList>
    </citation>
    <scope>NUCLEOTIDE SEQUENCE [LARGE SCALE GENOMIC DNA]</scope>
    <source>
        <strain evidence="1 2">CPCC 100088</strain>
    </source>
</reference>
<comment type="caution">
    <text evidence="1">The sequence shown here is derived from an EMBL/GenBank/DDBJ whole genome shotgun (WGS) entry which is preliminary data.</text>
</comment>
<name>A0ABV1SJH5_9RHOB</name>
<protein>
    <recommendedName>
        <fullName evidence="3">DUF3168 domain-containing protein</fullName>
    </recommendedName>
</protein>
<gene>
    <name evidence="1" type="ORF">VSX56_12860</name>
</gene>
<sequence>MSHRPEYRETIKTVLGADATFSSYTQISAWANAVNAEVMPAWFVATPREQPSRSAHGQSQRVTDLIVGLKRLGGDAIEDALDADAVVIERLVIGALRTRERDCELTVIDIKTDGGAEQRVGTLTLTFRITAWMPDPALS</sequence>
<evidence type="ECO:0008006" key="3">
    <source>
        <dbReference type="Google" id="ProtNLM"/>
    </source>
</evidence>
<accession>A0ABV1SJH5</accession>
<keyword evidence="2" id="KW-1185">Reference proteome</keyword>
<dbReference type="EMBL" id="JAYWLC010000009">
    <property type="protein sequence ID" value="MER5172664.1"/>
    <property type="molecule type" value="Genomic_DNA"/>
</dbReference>
<dbReference type="RefSeq" id="WP_350937624.1">
    <property type="nucleotide sequence ID" value="NZ_JAYWLC010000009.1"/>
</dbReference>
<evidence type="ECO:0000313" key="2">
    <source>
        <dbReference type="Proteomes" id="UP001438953"/>
    </source>
</evidence>
<dbReference type="Proteomes" id="UP001438953">
    <property type="component" value="Unassembled WGS sequence"/>
</dbReference>
<proteinExistence type="predicted"/>
<evidence type="ECO:0000313" key="1">
    <source>
        <dbReference type="EMBL" id="MER5172664.1"/>
    </source>
</evidence>